<accession>A2E739</accession>
<dbReference type="AlphaFoldDB" id="A2E739"/>
<keyword evidence="2" id="KW-1185">Reference proteome</keyword>
<dbReference type="Proteomes" id="UP000001542">
    <property type="component" value="Unassembled WGS sequence"/>
</dbReference>
<evidence type="ECO:0000313" key="2">
    <source>
        <dbReference type="Proteomes" id="UP000001542"/>
    </source>
</evidence>
<organism evidence="1 2">
    <name type="scientific">Trichomonas vaginalis (strain ATCC PRA-98 / G3)</name>
    <dbReference type="NCBI Taxonomy" id="412133"/>
    <lineage>
        <taxon>Eukaryota</taxon>
        <taxon>Metamonada</taxon>
        <taxon>Parabasalia</taxon>
        <taxon>Trichomonadida</taxon>
        <taxon>Trichomonadidae</taxon>
        <taxon>Trichomonas</taxon>
    </lineage>
</organism>
<protein>
    <submittedName>
        <fullName evidence="1">Uncharacterized protein</fullName>
    </submittedName>
</protein>
<proteinExistence type="predicted"/>
<evidence type="ECO:0000313" key="1">
    <source>
        <dbReference type="EMBL" id="EAY11557.1"/>
    </source>
</evidence>
<dbReference type="VEuPathDB" id="TrichDB:TVAGG3_0982860"/>
<dbReference type="KEGG" id="tva:4769511"/>
<dbReference type="InParanoid" id="A2E739"/>
<sequence>MSDQDTSPNKFSELRNIYKYYIDSYTALYRLKVENDEELSSIYKMIKTNLIDSEKYLPEKNYKRYFSYHYL</sequence>
<dbReference type="RefSeq" id="XP_001323780.1">
    <property type="nucleotide sequence ID" value="XM_001323745.1"/>
</dbReference>
<reference evidence="1" key="2">
    <citation type="journal article" date="2007" name="Science">
        <title>Draft genome sequence of the sexually transmitted pathogen Trichomonas vaginalis.</title>
        <authorList>
            <person name="Carlton J.M."/>
            <person name="Hirt R.P."/>
            <person name="Silva J.C."/>
            <person name="Delcher A.L."/>
            <person name="Schatz M."/>
            <person name="Zhao Q."/>
            <person name="Wortman J.R."/>
            <person name="Bidwell S.L."/>
            <person name="Alsmark U.C.M."/>
            <person name="Besteiro S."/>
            <person name="Sicheritz-Ponten T."/>
            <person name="Noel C.J."/>
            <person name="Dacks J.B."/>
            <person name="Foster P.G."/>
            <person name="Simillion C."/>
            <person name="Van de Peer Y."/>
            <person name="Miranda-Saavedra D."/>
            <person name="Barton G.J."/>
            <person name="Westrop G.D."/>
            <person name="Mueller S."/>
            <person name="Dessi D."/>
            <person name="Fiori P.L."/>
            <person name="Ren Q."/>
            <person name="Paulsen I."/>
            <person name="Zhang H."/>
            <person name="Bastida-Corcuera F.D."/>
            <person name="Simoes-Barbosa A."/>
            <person name="Brown M.T."/>
            <person name="Hayes R.D."/>
            <person name="Mukherjee M."/>
            <person name="Okumura C.Y."/>
            <person name="Schneider R."/>
            <person name="Smith A.J."/>
            <person name="Vanacova S."/>
            <person name="Villalvazo M."/>
            <person name="Haas B.J."/>
            <person name="Pertea M."/>
            <person name="Feldblyum T.V."/>
            <person name="Utterback T.R."/>
            <person name="Shu C.L."/>
            <person name="Osoegawa K."/>
            <person name="de Jong P.J."/>
            <person name="Hrdy I."/>
            <person name="Horvathova L."/>
            <person name="Zubacova Z."/>
            <person name="Dolezal P."/>
            <person name="Malik S.B."/>
            <person name="Logsdon J.M. Jr."/>
            <person name="Henze K."/>
            <person name="Gupta A."/>
            <person name="Wang C.C."/>
            <person name="Dunne R.L."/>
            <person name="Upcroft J.A."/>
            <person name="Upcroft P."/>
            <person name="White O."/>
            <person name="Salzberg S.L."/>
            <person name="Tang P."/>
            <person name="Chiu C.-H."/>
            <person name="Lee Y.-S."/>
            <person name="Embley T.M."/>
            <person name="Coombs G.H."/>
            <person name="Mottram J.C."/>
            <person name="Tachezy J."/>
            <person name="Fraser-Liggett C.M."/>
            <person name="Johnson P.J."/>
        </authorList>
    </citation>
    <scope>NUCLEOTIDE SEQUENCE [LARGE SCALE GENOMIC DNA]</scope>
    <source>
        <strain evidence="1">G3</strain>
    </source>
</reference>
<dbReference type="EMBL" id="DS113317">
    <property type="protein sequence ID" value="EAY11557.1"/>
    <property type="molecule type" value="Genomic_DNA"/>
</dbReference>
<name>A2E739_TRIV3</name>
<reference evidence="1" key="1">
    <citation type="submission" date="2006-10" db="EMBL/GenBank/DDBJ databases">
        <authorList>
            <person name="Amadeo P."/>
            <person name="Zhao Q."/>
            <person name="Wortman J."/>
            <person name="Fraser-Liggett C."/>
            <person name="Carlton J."/>
        </authorList>
    </citation>
    <scope>NUCLEOTIDE SEQUENCE</scope>
    <source>
        <strain evidence="1">G3</strain>
    </source>
</reference>
<gene>
    <name evidence="1" type="ORF">TVAG_006320</name>
</gene>